<reference evidence="2" key="1">
    <citation type="journal article" date="2023" name="Mol. Phylogenet. Evol.">
        <title>Genome-scale phylogeny and comparative genomics of the fungal order Sordariales.</title>
        <authorList>
            <person name="Hensen N."/>
            <person name="Bonometti L."/>
            <person name="Westerberg I."/>
            <person name="Brannstrom I.O."/>
            <person name="Guillou S."/>
            <person name="Cros-Aarteil S."/>
            <person name="Calhoun S."/>
            <person name="Haridas S."/>
            <person name="Kuo A."/>
            <person name="Mondo S."/>
            <person name="Pangilinan J."/>
            <person name="Riley R."/>
            <person name="LaButti K."/>
            <person name="Andreopoulos B."/>
            <person name="Lipzen A."/>
            <person name="Chen C."/>
            <person name="Yan M."/>
            <person name="Daum C."/>
            <person name="Ng V."/>
            <person name="Clum A."/>
            <person name="Steindorff A."/>
            <person name="Ohm R.A."/>
            <person name="Martin F."/>
            <person name="Silar P."/>
            <person name="Natvig D.O."/>
            <person name="Lalanne C."/>
            <person name="Gautier V."/>
            <person name="Ament-Velasquez S.L."/>
            <person name="Kruys A."/>
            <person name="Hutchinson M.I."/>
            <person name="Powell A.J."/>
            <person name="Barry K."/>
            <person name="Miller A.N."/>
            <person name="Grigoriev I.V."/>
            <person name="Debuchy R."/>
            <person name="Gladieux P."/>
            <person name="Hiltunen Thoren M."/>
            <person name="Johannesson H."/>
        </authorList>
    </citation>
    <scope>NUCLEOTIDE SEQUENCE</scope>
    <source>
        <strain evidence="2">CBS 118394</strain>
    </source>
</reference>
<name>A0AAE0ICQ5_9PEZI</name>
<dbReference type="Proteomes" id="UP001283341">
    <property type="component" value="Unassembled WGS sequence"/>
</dbReference>
<feature type="domain" description="NAD-dependent epimerase/dehydratase" evidence="1">
    <location>
        <begin position="16"/>
        <end position="279"/>
    </location>
</feature>
<dbReference type="SUPFAM" id="SSF51735">
    <property type="entry name" value="NAD(P)-binding Rossmann-fold domains"/>
    <property type="match status" value="1"/>
</dbReference>
<accession>A0AAE0ICQ5</accession>
<proteinExistence type="predicted"/>
<protein>
    <recommendedName>
        <fullName evidence="1">NAD-dependent epimerase/dehydratase domain-containing protein</fullName>
    </recommendedName>
</protein>
<gene>
    <name evidence="2" type="ORF">B0H66DRAFT_554931</name>
</gene>
<dbReference type="InterPro" id="IPR001509">
    <property type="entry name" value="Epimerase_deHydtase"/>
</dbReference>
<organism evidence="2 3">
    <name type="scientific">Apodospora peruviana</name>
    <dbReference type="NCBI Taxonomy" id="516989"/>
    <lineage>
        <taxon>Eukaryota</taxon>
        <taxon>Fungi</taxon>
        <taxon>Dikarya</taxon>
        <taxon>Ascomycota</taxon>
        <taxon>Pezizomycotina</taxon>
        <taxon>Sordariomycetes</taxon>
        <taxon>Sordariomycetidae</taxon>
        <taxon>Sordariales</taxon>
        <taxon>Lasiosphaeriaceae</taxon>
        <taxon>Apodospora</taxon>
    </lineage>
</organism>
<comment type="caution">
    <text evidence="2">The sequence shown here is derived from an EMBL/GenBank/DDBJ whole genome shotgun (WGS) entry which is preliminary data.</text>
</comment>
<dbReference type="InterPro" id="IPR036291">
    <property type="entry name" value="NAD(P)-bd_dom_sf"/>
</dbReference>
<dbReference type="PANTHER" id="PTHR48079:SF3">
    <property type="entry name" value="NAD-DEPENDENT EPIMERASE_DEHYDRATASE DOMAIN-CONTAINING PROTEIN"/>
    <property type="match status" value="1"/>
</dbReference>
<dbReference type="EMBL" id="JAUEDM010000003">
    <property type="protein sequence ID" value="KAK3322675.1"/>
    <property type="molecule type" value="Genomic_DNA"/>
</dbReference>
<dbReference type="Gene3D" id="3.40.50.720">
    <property type="entry name" value="NAD(P)-binding Rossmann-like Domain"/>
    <property type="match status" value="1"/>
</dbReference>
<dbReference type="PANTHER" id="PTHR48079">
    <property type="entry name" value="PROTEIN YEEZ"/>
    <property type="match status" value="1"/>
</dbReference>
<dbReference type="GO" id="GO:0004029">
    <property type="term" value="F:aldehyde dehydrogenase (NAD+) activity"/>
    <property type="evidence" value="ECO:0007669"/>
    <property type="project" value="TreeGrafter"/>
</dbReference>
<sequence length="395" mass="41664">MASANPPISKTKILNVLVIGANGYLGHAISRAFLRGGGSTQLDNVHFRVFGLIRRSSAAPFLAKDEIIPIVASIPNTEPILAESSTWDVIVTAIEPAFTDPPATKEQHWANLLILIQRLAEVSSAKGVRPLVLWSSGCKDYGTTGLHGDEALTPHTEDSPLDALPLIKQRTDAALRALEVARAAGSSFDVSVVRATPVFGYSGSYFGAGLAYAAAAAAAAAATASTDNDKGKVFKFTADAGTILHAVHVDDCAEGYVSLATSALFRHRRSAVAGEVFNISGRKYETLEEVGGALAAEYGFDGGCQFRVAAEELAEGLSVVTSQLVFGWSQWVASDKIRKVTGWSDSRPLFSEDMRVYRLAYEAAAVATGDSGRASSASTVGSEDVGRIKERLAGI</sequence>
<dbReference type="InterPro" id="IPR051783">
    <property type="entry name" value="NAD(P)-dependent_oxidoreduct"/>
</dbReference>
<dbReference type="GO" id="GO:0005737">
    <property type="term" value="C:cytoplasm"/>
    <property type="evidence" value="ECO:0007669"/>
    <property type="project" value="TreeGrafter"/>
</dbReference>
<evidence type="ECO:0000313" key="2">
    <source>
        <dbReference type="EMBL" id="KAK3322675.1"/>
    </source>
</evidence>
<keyword evidence="3" id="KW-1185">Reference proteome</keyword>
<dbReference type="Pfam" id="PF01370">
    <property type="entry name" value="Epimerase"/>
    <property type="match status" value="1"/>
</dbReference>
<evidence type="ECO:0000259" key="1">
    <source>
        <dbReference type="Pfam" id="PF01370"/>
    </source>
</evidence>
<reference evidence="2" key="2">
    <citation type="submission" date="2023-06" db="EMBL/GenBank/DDBJ databases">
        <authorList>
            <consortium name="Lawrence Berkeley National Laboratory"/>
            <person name="Haridas S."/>
            <person name="Hensen N."/>
            <person name="Bonometti L."/>
            <person name="Westerberg I."/>
            <person name="Brannstrom I.O."/>
            <person name="Guillou S."/>
            <person name="Cros-Aarteil S."/>
            <person name="Calhoun S."/>
            <person name="Kuo A."/>
            <person name="Mondo S."/>
            <person name="Pangilinan J."/>
            <person name="Riley R."/>
            <person name="Labutti K."/>
            <person name="Andreopoulos B."/>
            <person name="Lipzen A."/>
            <person name="Chen C."/>
            <person name="Yanf M."/>
            <person name="Daum C."/>
            <person name="Ng V."/>
            <person name="Clum A."/>
            <person name="Steindorff A."/>
            <person name="Ohm R."/>
            <person name="Martin F."/>
            <person name="Silar P."/>
            <person name="Natvig D."/>
            <person name="Lalanne C."/>
            <person name="Gautier V."/>
            <person name="Ament-Velasquez S.L."/>
            <person name="Kruys A."/>
            <person name="Hutchinson M.I."/>
            <person name="Powell A.J."/>
            <person name="Barry K."/>
            <person name="Miller A.N."/>
            <person name="Grigoriev I.V."/>
            <person name="Debuchy R."/>
            <person name="Gladieux P."/>
            <person name="Thoren M.H."/>
            <person name="Johannesson H."/>
        </authorList>
    </citation>
    <scope>NUCLEOTIDE SEQUENCE</scope>
    <source>
        <strain evidence="2">CBS 118394</strain>
    </source>
</reference>
<evidence type="ECO:0000313" key="3">
    <source>
        <dbReference type="Proteomes" id="UP001283341"/>
    </source>
</evidence>
<dbReference type="AlphaFoldDB" id="A0AAE0ICQ5"/>